<dbReference type="GO" id="GO:0006508">
    <property type="term" value="P:proteolysis"/>
    <property type="evidence" value="ECO:0007669"/>
    <property type="project" value="UniProtKB-KW"/>
</dbReference>
<keyword evidence="4 14" id="KW-0645">Protease</keyword>
<dbReference type="Gene3D" id="3.10.580.10">
    <property type="entry name" value="CBS-domain"/>
    <property type="match status" value="1"/>
</dbReference>
<dbReference type="AlphaFoldDB" id="A0A9P2WQD7"/>
<evidence type="ECO:0000256" key="2">
    <source>
        <dbReference type="ARBA" id="ARBA00007931"/>
    </source>
</evidence>
<evidence type="ECO:0000256" key="3">
    <source>
        <dbReference type="ARBA" id="ARBA00022475"/>
    </source>
</evidence>
<dbReference type="InterPro" id="IPR046342">
    <property type="entry name" value="CBS_dom_sf"/>
</dbReference>
<evidence type="ECO:0000256" key="4">
    <source>
        <dbReference type="ARBA" id="ARBA00022670"/>
    </source>
</evidence>
<feature type="binding site" evidence="16">
    <location>
        <position position="81"/>
    </location>
    <ligand>
        <name>Zn(2+)</name>
        <dbReference type="ChEBI" id="CHEBI:29105"/>
        <note>catalytic</note>
    </ligand>
</feature>
<feature type="transmembrane region" description="Helical" evidence="14">
    <location>
        <begin position="24"/>
        <end position="45"/>
    </location>
</feature>
<feature type="transmembrane region" description="Helical" evidence="14">
    <location>
        <begin position="198"/>
        <end position="219"/>
    </location>
</feature>
<keyword evidence="3 14" id="KW-1003">Cell membrane</keyword>
<keyword evidence="7" id="KW-0677">Repeat</keyword>
<organism evidence="18 19">
    <name type="scientific">Thermobifida fusca TM51</name>
    <dbReference type="NCBI Taxonomy" id="1169414"/>
    <lineage>
        <taxon>Bacteria</taxon>
        <taxon>Bacillati</taxon>
        <taxon>Actinomycetota</taxon>
        <taxon>Actinomycetes</taxon>
        <taxon>Streptosporangiales</taxon>
        <taxon>Nocardiopsidaceae</taxon>
        <taxon>Thermobifida</taxon>
    </lineage>
</organism>
<feature type="domain" description="Peptidase M50" evidence="17">
    <location>
        <begin position="149"/>
        <end position="205"/>
    </location>
</feature>
<evidence type="ECO:0000256" key="6">
    <source>
        <dbReference type="ARBA" id="ARBA00022723"/>
    </source>
</evidence>
<dbReference type="RefSeq" id="WP_011292239.1">
    <property type="nucleotide sequence ID" value="NZ_AOSG01000051.1"/>
</dbReference>
<name>A0A9P2WQD7_THEFU</name>
<feature type="transmembrane region" description="Helical" evidence="14">
    <location>
        <begin position="117"/>
        <end position="141"/>
    </location>
</feature>
<comment type="subcellular location">
    <subcellularLocation>
        <location evidence="1 14">Cell membrane</location>
        <topology evidence="1 14">Multi-pass membrane protein</topology>
    </subcellularLocation>
</comment>
<evidence type="ECO:0000256" key="7">
    <source>
        <dbReference type="ARBA" id="ARBA00022737"/>
    </source>
</evidence>
<evidence type="ECO:0000256" key="15">
    <source>
        <dbReference type="PIRSR" id="PIRSR006404-1"/>
    </source>
</evidence>
<evidence type="ECO:0000256" key="1">
    <source>
        <dbReference type="ARBA" id="ARBA00004651"/>
    </source>
</evidence>
<evidence type="ECO:0000256" key="12">
    <source>
        <dbReference type="ARBA" id="ARBA00023122"/>
    </source>
</evidence>
<evidence type="ECO:0000313" key="19">
    <source>
        <dbReference type="Proteomes" id="UP000014184"/>
    </source>
</evidence>
<keyword evidence="6 14" id="KW-0479">Metal-binding</keyword>
<dbReference type="EMBL" id="AOSG01000051">
    <property type="protein sequence ID" value="EOR71070.1"/>
    <property type="molecule type" value="Genomic_DNA"/>
</dbReference>
<accession>A0A9P2WQD7</accession>
<dbReference type="PANTHER" id="PTHR39188">
    <property type="entry name" value="MEMBRANE-ASSOCIATED ZINC METALLOPROTEASE M50B"/>
    <property type="match status" value="1"/>
</dbReference>
<feature type="active site" evidence="15">
    <location>
        <position position="78"/>
    </location>
</feature>
<dbReference type="Proteomes" id="UP000014184">
    <property type="component" value="Unassembled WGS sequence"/>
</dbReference>
<proteinExistence type="inferred from homology"/>
<comment type="caution">
    <text evidence="18">The sequence shown here is derived from an EMBL/GenBank/DDBJ whole genome shotgun (WGS) entry which is preliminary data.</text>
</comment>
<evidence type="ECO:0000313" key="18">
    <source>
        <dbReference type="EMBL" id="EOR71070.1"/>
    </source>
</evidence>
<dbReference type="GO" id="GO:0005886">
    <property type="term" value="C:plasma membrane"/>
    <property type="evidence" value="ECO:0007669"/>
    <property type="project" value="UniProtKB-SubCell"/>
</dbReference>
<dbReference type="Pfam" id="PF02163">
    <property type="entry name" value="Peptidase_M50"/>
    <property type="match status" value="2"/>
</dbReference>
<feature type="binding site" evidence="16">
    <location>
        <position position="77"/>
    </location>
    <ligand>
        <name>Zn(2+)</name>
        <dbReference type="ChEBI" id="CHEBI:29105"/>
        <note>catalytic</note>
    </ligand>
</feature>
<feature type="domain" description="Peptidase M50" evidence="17">
    <location>
        <begin position="66"/>
        <end position="140"/>
    </location>
</feature>
<keyword evidence="19" id="KW-1185">Reference proteome</keyword>
<keyword evidence="11 14" id="KW-0482">Metalloprotease</keyword>
<feature type="binding site" evidence="16">
    <location>
        <position position="173"/>
    </location>
    <ligand>
        <name>Zn(2+)</name>
        <dbReference type="ChEBI" id="CHEBI:29105"/>
        <note>catalytic</note>
    </ligand>
</feature>
<dbReference type="InterPro" id="IPR008915">
    <property type="entry name" value="Peptidase_M50"/>
</dbReference>
<evidence type="ECO:0000256" key="8">
    <source>
        <dbReference type="ARBA" id="ARBA00022801"/>
    </source>
</evidence>
<dbReference type="CDD" id="cd06164">
    <property type="entry name" value="S2P-M50_SpoIVFB_CBS"/>
    <property type="match status" value="1"/>
</dbReference>
<keyword evidence="13 14" id="KW-0472">Membrane</keyword>
<dbReference type="GO" id="GO:0008237">
    <property type="term" value="F:metallopeptidase activity"/>
    <property type="evidence" value="ECO:0007669"/>
    <property type="project" value="UniProtKB-UniRule"/>
</dbReference>
<keyword evidence="10 14" id="KW-1133">Transmembrane helix</keyword>
<protein>
    <recommendedName>
        <fullName evidence="14">Zinc metalloprotease</fullName>
    </recommendedName>
</protein>
<feature type="transmembrane region" description="Helical" evidence="14">
    <location>
        <begin position="225"/>
        <end position="246"/>
    </location>
</feature>
<sequence>MNQPDSAASQPRDRKGGLRIGRPWGIPVYITPSWVVIAVLLTFLYQPVVDSILHLGAASYLVALLFAVLLYVSVLIHELAHCVAARHYGLPVRSITLYLLGGVSEIDREAEQPRQEFWIAFSGPLLSLVLAGLGFLCYLLVDPATVLGVLIWQLWVANLLVGVFNLLPGLPLDGGRILRAAVWAASGRPLTGTTAAAWGGRILAILVIALPFVYSWLLWRAAPSIVTVLWTTLLGAFIWRNASVALHTARIRARLPQLVARDLARTAITVTTDTPLAEALRRRAAADAEAILVVDSAGTPTSIVDDAAANAVPVERRPWLPVSHTAQTLTPGTVLPADLAGEDLIKAMNAQPASQYLLVDADGTAVGALRTADVRGAMEGNGF</sequence>
<comment type="similarity">
    <text evidence="2 14">Belongs to the peptidase M50B family.</text>
</comment>
<reference evidence="18 19" key="1">
    <citation type="journal article" date="2013" name="Genome Announc.">
        <title>Draft Genome Sequence of the Lignocellulose Decomposer Thermobifida fusca Strain TM51.</title>
        <authorList>
            <person name="Toth A."/>
            <person name="Barna T."/>
            <person name="Nagy I."/>
            <person name="Horvath B."/>
            <person name="Nagy I."/>
            <person name="Tancsics A."/>
            <person name="Kriszt B."/>
            <person name="Baka E."/>
            <person name="Fekete C."/>
            <person name="Kukolya J."/>
        </authorList>
    </citation>
    <scope>NUCLEOTIDE SEQUENCE [LARGE SCALE GENOMIC DNA]</scope>
    <source>
        <strain evidence="18 19">TM51</strain>
    </source>
</reference>
<evidence type="ECO:0000256" key="16">
    <source>
        <dbReference type="PIRSR" id="PIRSR006404-2"/>
    </source>
</evidence>
<dbReference type="PIRSF" id="PIRSF006404">
    <property type="entry name" value="UCP006404_Pept_M50_CBS"/>
    <property type="match status" value="1"/>
</dbReference>
<evidence type="ECO:0000256" key="5">
    <source>
        <dbReference type="ARBA" id="ARBA00022692"/>
    </source>
</evidence>
<evidence type="ECO:0000256" key="11">
    <source>
        <dbReference type="ARBA" id="ARBA00023049"/>
    </source>
</evidence>
<evidence type="ECO:0000259" key="17">
    <source>
        <dbReference type="Pfam" id="PF02163"/>
    </source>
</evidence>
<evidence type="ECO:0000256" key="13">
    <source>
        <dbReference type="ARBA" id="ARBA00023136"/>
    </source>
</evidence>
<feature type="transmembrane region" description="Helical" evidence="14">
    <location>
        <begin position="147"/>
        <end position="167"/>
    </location>
</feature>
<keyword evidence="9 14" id="KW-0862">Zinc</keyword>
<evidence type="ECO:0000256" key="9">
    <source>
        <dbReference type="ARBA" id="ARBA00022833"/>
    </source>
</evidence>
<keyword evidence="12" id="KW-0129">CBS domain</keyword>
<keyword evidence="5 14" id="KW-0812">Transmembrane</keyword>
<keyword evidence="8 14" id="KW-0378">Hydrolase</keyword>
<gene>
    <name evidence="18" type="ORF">TM51_09356</name>
</gene>
<evidence type="ECO:0000256" key="14">
    <source>
        <dbReference type="PIRNR" id="PIRNR006404"/>
    </source>
</evidence>
<evidence type="ECO:0000256" key="10">
    <source>
        <dbReference type="ARBA" id="ARBA00022989"/>
    </source>
</evidence>
<dbReference type="PANTHER" id="PTHR39188:SF3">
    <property type="entry name" value="STAGE IV SPORULATION PROTEIN FB"/>
    <property type="match status" value="1"/>
</dbReference>
<comment type="cofactor">
    <cofactor evidence="14 16">
        <name>Zn(2+)</name>
        <dbReference type="ChEBI" id="CHEBI:29105"/>
    </cofactor>
    <text evidence="14 16">Binds 1 zinc ion per subunit.</text>
</comment>
<feature type="transmembrane region" description="Helical" evidence="14">
    <location>
        <begin position="57"/>
        <end position="76"/>
    </location>
</feature>
<dbReference type="GO" id="GO:0046872">
    <property type="term" value="F:metal ion binding"/>
    <property type="evidence" value="ECO:0007669"/>
    <property type="project" value="UniProtKB-UniRule"/>
</dbReference>
<dbReference type="SUPFAM" id="SSF54631">
    <property type="entry name" value="CBS-domain pair"/>
    <property type="match status" value="1"/>
</dbReference>
<dbReference type="InterPro" id="IPR016483">
    <property type="entry name" value="UCP006404_Pept_M50_CBS"/>
</dbReference>